<gene>
    <name evidence="1" type="ORF">ENS41_05805</name>
</gene>
<comment type="caution">
    <text evidence="1">The sequence shown here is derived from an EMBL/GenBank/DDBJ whole genome shotgun (WGS) entry which is preliminary data.</text>
</comment>
<dbReference type="PANTHER" id="PTHR39337:SF1">
    <property type="entry name" value="BLR5642 PROTEIN"/>
    <property type="match status" value="1"/>
</dbReference>
<name>A0A7C4CBR3_UNCW3</name>
<dbReference type="PANTHER" id="PTHR39337">
    <property type="entry name" value="BLR5642 PROTEIN"/>
    <property type="match status" value="1"/>
</dbReference>
<accession>A0A7C4CBR3</accession>
<reference evidence="1" key="1">
    <citation type="journal article" date="2020" name="mSystems">
        <title>Genome- and Community-Level Interaction Insights into Carbon Utilization and Element Cycling Functions of Hydrothermarchaeota in Hydrothermal Sediment.</title>
        <authorList>
            <person name="Zhou Z."/>
            <person name="Liu Y."/>
            <person name="Xu W."/>
            <person name="Pan J."/>
            <person name="Luo Z.H."/>
            <person name="Li M."/>
        </authorList>
    </citation>
    <scope>NUCLEOTIDE SEQUENCE [LARGE SCALE GENOMIC DNA]</scope>
    <source>
        <strain evidence="1">SpSt-488</strain>
    </source>
</reference>
<sequence>MRLYTLGTAHRKSYDFTRLLYKYGIQVIFDLRAMPEGEEEHFNRGGLEQLCSSVKVSYVFLGNELGRPHGADYRQWVKTEEFRRSCSIIGRKVPLRVCCLLCSEKSPEYCPRRVIGDELAKQGIEVIHVLDENVFWQPGPARQNPRPPLRRRGRR</sequence>
<evidence type="ECO:0000313" key="1">
    <source>
        <dbReference type="EMBL" id="HGK28453.1"/>
    </source>
</evidence>
<dbReference type="AlphaFoldDB" id="A0A7C4CBR3"/>
<dbReference type="Pfam" id="PF04343">
    <property type="entry name" value="DUF488"/>
    <property type="match status" value="1"/>
</dbReference>
<protein>
    <submittedName>
        <fullName evidence="1">DUF488 family protein</fullName>
    </submittedName>
</protein>
<dbReference type="InterPro" id="IPR007438">
    <property type="entry name" value="DUF488"/>
</dbReference>
<organism evidence="1">
    <name type="scientific">candidate division WOR-3 bacterium</name>
    <dbReference type="NCBI Taxonomy" id="2052148"/>
    <lineage>
        <taxon>Bacteria</taxon>
        <taxon>Bacteria division WOR-3</taxon>
    </lineage>
</organism>
<dbReference type="EMBL" id="DSUT01000121">
    <property type="protein sequence ID" value="HGK28453.1"/>
    <property type="molecule type" value="Genomic_DNA"/>
</dbReference>
<proteinExistence type="predicted"/>